<feature type="binding site" evidence="1">
    <location>
        <position position="291"/>
    </location>
    <ligand>
        <name>Zn(2+)</name>
        <dbReference type="ChEBI" id="CHEBI:29105"/>
        <note>catalytic</note>
    </ligand>
</feature>
<keyword evidence="1" id="KW-0479">Metal-binding</keyword>
<evidence type="ECO:0000259" key="2">
    <source>
        <dbReference type="PROSITE" id="PS50215"/>
    </source>
</evidence>
<dbReference type="PANTHER" id="PTHR45702:SF2">
    <property type="entry name" value="KUZBANIAN, ISOFORM A"/>
    <property type="match status" value="1"/>
</dbReference>
<comment type="caution">
    <text evidence="1">Lacks conserved residue(s) required for the propagation of feature annotation.</text>
</comment>
<organism evidence="3 4">
    <name type="scientific">Holothuria leucospilota</name>
    <name type="common">Black long sea cucumber</name>
    <name type="synonym">Mertensiothuria leucospilota</name>
    <dbReference type="NCBI Taxonomy" id="206669"/>
    <lineage>
        <taxon>Eukaryota</taxon>
        <taxon>Metazoa</taxon>
        <taxon>Echinodermata</taxon>
        <taxon>Eleutherozoa</taxon>
        <taxon>Echinozoa</taxon>
        <taxon>Holothuroidea</taxon>
        <taxon>Aspidochirotacea</taxon>
        <taxon>Aspidochirotida</taxon>
        <taxon>Holothuriidae</taxon>
        <taxon>Holothuria</taxon>
    </lineage>
</organism>
<dbReference type="EMBL" id="JAIZAY010000813">
    <property type="protein sequence ID" value="KAJ8017935.1"/>
    <property type="molecule type" value="Genomic_DNA"/>
</dbReference>
<dbReference type="InterPro" id="IPR024079">
    <property type="entry name" value="MetalloPept_cat_dom_sf"/>
</dbReference>
<dbReference type="InterPro" id="IPR051489">
    <property type="entry name" value="ADAM_Metalloproteinase"/>
</dbReference>
<dbReference type="GO" id="GO:0046872">
    <property type="term" value="F:metal ion binding"/>
    <property type="evidence" value="ECO:0007669"/>
    <property type="project" value="UniProtKB-KW"/>
</dbReference>
<dbReference type="PANTHER" id="PTHR45702">
    <property type="entry name" value="ADAM10/ADAM17 METALLOPEPTIDASE FAMILY MEMBER"/>
    <property type="match status" value="1"/>
</dbReference>
<accession>A0A9Q0Y9Q0</accession>
<dbReference type="OrthoDB" id="2149267at2759"/>
<evidence type="ECO:0000313" key="4">
    <source>
        <dbReference type="Proteomes" id="UP001152320"/>
    </source>
</evidence>
<dbReference type="InterPro" id="IPR001590">
    <property type="entry name" value="Peptidase_M12B"/>
</dbReference>
<keyword evidence="4" id="KW-1185">Reference proteome</keyword>
<gene>
    <name evidence="3" type="ORF">HOLleu_44346</name>
</gene>
<evidence type="ECO:0000313" key="3">
    <source>
        <dbReference type="EMBL" id="KAJ8017935.1"/>
    </source>
</evidence>
<keyword evidence="1" id="KW-0862">Zinc</keyword>
<sequence length="361" mass="40484">MVLVTADGTYPKHYLDEIHFYKGQIADIPESFVHGSIKDGLFQGRIHSKNEWYSVEPAHRYVNDTTKFHSVIYNDKDVEFPEHPSGNCGITEEIQKKMTEKLMASTDPFSDTEDNHRQKRQNQIDKQTCALHIITDHVFFARYMDSNEILRQMGEHVQAATEVFSGHDFSPYSNINFAIERITLYNNDDIGSISYPFDGDYIGAEKYLDIASSIADNQRYCLVFAFTNRDFANGVLGLAWIPNAANRAGGVCADSFNAGIVTTNNYGENVSPVVSHLTFAHELGHSFGSRHDPDGSRECTPGGEDGNYLMFAHASAGDLPNNNEFSSCSVTNITRVLNSIGTIRNNCFDGKTSYQYYSRLK</sequence>
<comment type="caution">
    <text evidence="3">The sequence shown here is derived from an EMBL/GenBank/DDBJ whole genome shotgun (WGS) entry which is preliminary data.</text>
</comment>
<dbReference type="GO" id="GO:0004222">
    <property type="term" value="F:metalloendopeptidase activity"/>
    <property type="evidence" value="ECO:0007669"/>
    <property type="project" value="InterPro"/>
</dbReference>
<feature type="binding site" evidence="1">
    <location>
        <position position="281"/>
    </location>
    <ligand>
        <name>Zn(2+)</name>
        <dbReference type="ChEBI" id="CHEBI:29105"/>
        <note>catalytic</note>
    </ligand>
</feature>
<dbReference type="PROSITE" id="PS50215">
    <property type="entry name" value="ADAM_MEPRO"/>
    <property type="match status" value="1"/>
</dbReference>
<reference evidence="3" key="1">
    <citation type="submission" date="2021-10" db="EMBL/GenBank/DDBJ databases">
        <title>Tropical sea cucumber genome reveals ecological adaptation and Cuvierian tubules defense mechanism.</title>
        <authorList>
            <person name="Chen T."/>
        </authorList>
    </citation>
    <scope>NUCLEOTIDE SEQUENCE</scope>
    <source>
        <strain evidence="3">Nanhai2018</strain>
        <tissue evidence="3">Muscle</tissue>
    </source>
</reference>
<dbReference type="GO" id="GO:0007219">
    <property type="term" value="P:Notch signaling pathway"/>
    <property type="evidence" value="ECO:0007669"/>
    <property type="project" value="TreeGrafter"/>
</dbReference>
<name>A0A9Q0Y9Q0_HOLLE</name>
<dbReference type="Gene3D" id="3.40.390.10">
    <property type="entry name" value="Collagenase (Catalytic Domain)"/>
    <property type="match status" value="1"/>
</dbReference>
<dbReference type="GO" id="GO:0006509">
    <property type="term" value="P:membrane protein ectodomain proteolysis"/>
    <property type="evidence" value="ECO:0007669"/>
    <property type="project" value="TreeGrafter"/>
</dbReference>
<proteinExistence type="predicted"/>
<feature type="domain" description="Peptidase M12B" evidence="2">
    <location>
        <begin position="127"/>
        <end position="339"/>
    </location>
</feature>
<protein>
    <submittedName>
        <fullName evidence="3">Disintegrin and metalloproteinase domain-containing protein 10</fullName>
    </submittedName>
</protein>
<feature type="binding site" evidence="1">
    <location>
        <position position="285"/>
    </location>
    <ligand>
        <name>Zn(2+)</name>
        <dbReference type="ChEBI" id="CHEBI:29105"/>
        <note>catalytic</note>
    </ligand>
</feature>
<dbReference type="GO" id="GO:0005886">
    <property type="term" value="C:plasma membrane"/>
    <property type="evidence" value="ECO:0007669"/>
    <property type="project" value="TreeGrafter"/>
</dbReference>
<feature type="active site" evidence="1">
    <location>
        <position position="282"/>
    </location>
</feature>
<dbReference type="Proteomes" id="UP001152320">
    <property type="component" value="Unassembled WGS sequence"/>
</dbReference>
<dbReference type="Pfam" id="PF13688">
    <property type="entry name" value="Reprolysin_5"/>
    <property type="match status" value="1"/>
</dbReference>
<evidence type="ECO:0000256" key="1">
    <source>
        <dbReference type="PROSITE-ProRule" id="PRU00276"/>
    </source>
</evidence>
<dbReference type="AlphaFoldDB" id="A0A9Q0Y9Q0"/>
<dbReference type="SUPFAM" id="SSF55486">
    <property type="entry name" value="Metalloproteases ('zincins'), catalytic domain"/>
    <property type="match status" value="1"/>
</dbReference>